<keyword evidence="3" id="KW-1185">Reference proteome</keyword>
<sequence>MENGQDESVRRIQVMMDEFRSIRQQFIRRVFSMMAIILGVIFGSIFAFNFITNFFGNEQHLLLIAEMITMIHCYLIAMIVKSCQFDLTKPFGLSLNNAIMYITGAIALILTIILSSPITQKMFAFSLITFTYLTWVFALLSQIVFGGRSVSMPIGHYGRSAIMLSITMVTIFLYVLMVLQIIIRQHLFYHLFISNEYEYDYEDMIIENNSTIYVSLHEK</sequence>
<keyword evidence="1" id="KW-0472">Membrane</keyword>
<feature type="transmembrane region" description="Helical" evidence="1">
    <location>
        <begin position="122"/>
        <end position="140"/>
    </location>
</feature>
<proteinExistence type="predicted"/>
<evidence type="ECO:0000313" key="2">
    <source>
        <dbReference type="EMBL" id="KAJ6216503.1"/>
    </source>
</evidence>
<feature type="transmembrane region" description="Helical" evidence="1">
    <location>
        <begin position="30"/>
        <end position="55"/>
    </location>
</feature>
<reference evidence="2" key="1">
    <citation type="submission" date="2022-12" db="EMBL/GenBank/DDBJ databases">
        <title>Genome assemblies of Blomia tropicalis.</title>
        <authorList>
            <person name="Cui Y."/>
        </authorList>
    </citation>
    <scope>NUCLEOTIDE SEQUENCE</scope>
    <source>
        <tissue evidence="2">Adult mites</tissue>
    </source>
</reference>
<dbReference type="Proteomes" id="UP001142055">
    <property type="component" value="Chromosome 3"/>
</dbReference>
<accession>A0A9Q0RI67</accession>
<keyword evidence="1" id="KW-1133">Transmembrane helix</keyword>
<comment type="caution">
    <text evidence="2">The sequence shown here is derived from an EMBL/GenBank/DDBJ whole genome shotgun (WGS) entry which is preliminary data.</text>
</comment>
<dbReference type="EMBL" id="JAPWDV010000003">
    <property type="protein sequence ID" value="KAJ6216503.1"/>
    <property type="molecule type" value="Genomic_DNA"/>
</dbReference>
<feature type="transmembrane region" description="Helical" evidence="1">
    <location>
        <begin position="161"/>
        <end position="183"/>
    </location>
</feature>
<feature type="transmembrane region" description="Helical" evidence="1">
    <location>
        <begin position="61"/>
        <end position="80"/>
    </location>
</feature>
<organism evidence="2 3">
    <name type="scientific">Blomia tropicalis</name>
    <name type="common">Mite</name>
    <dbReference type="NCBI Taxonomy" id="40697"/>
    <lineage>
        <taxon>Eukaryota</taxon>
        <taxon>Metazoa</taxon>
        <taxon>Ecdysozoa</taxon>
        <taxon>Arthropoda</taxon>
        <taxon>Chelicerata</taxon>
        <taxon>Arachnida</taxon>
        <taxon>Acari</taxon>
        <taxon>Acariformes</taxon>
        <taxon>Sarcoptiformes</taxon>
        <taxon>Astigmata</taxon>
        <taxon>Glycyphagoidea</taxon>
        <taxon>Echimyopodidae</taxon>
        <taxon>Blomia</taxon>
    </lineage>
</organism>
<gene>
    <name evidence="2" type="ORF">RDWZM_007660</name>
</gene>
<evidence type="ECO:0000313" key="3">
    <source>
        <dbReference type="Proteomes" id="UP001142055"/>
    </source>
</evidence>
<name>A0A9Q0RI67_BLOTA</name>
<dbReference type="AlphaFoldDB" id="A0A9Q0RI67"/>
<protein>
    <submittedName>
        <fullName evidence="2">Uncharacterized protein</fullName>
    </submittedName>
</protein>
<keyword evidence="1" id="KW-0812">Transmembrane</keyword>
<evidence type="ECO:0000256" key="1">
    <source>
        <dbReference type="SAM" id="Phobius"/>
    </source>
</evidence>
<feature type="transmembrane region" description="Helical" evidence="1">
    <location>
        <begin position="92"/>
        <end position="116"/>
    </location>
</feature>